<organism evidence="3">
    <name type="scientific">marine metagenome</name>
    <dbReference type="NCBI Taxonomy" id="408172"/>
    <lineage>
        <taxon>unclassified sequences</taxon>
        <taxon>metagenomes</taxon>
        <taxon>ecological metagenomes</taxon>
    </lineage>
</organism>
<comment type="similarity">
    <text evidence="1">Belongs to the peptidase C56 family.</text>
</comment>
<reference evidence="3" key="1">
    <citation type="submission" date="2018-05" db="EMBL/GenBank/DDBJ databases">
        <authorList>
            <person name="Lanie J.A."/>
            <person name="Ng W.-L."/>
            <person name="Kazmierczak K.M."/>
            <person name="Andrzejewski T.M."/>
            <person name="Davidsen T.M."/>
            <person name="Wayne K.J."/>
            <person name="Tettelin H."/>
            <person name="Glass J.I."/>
            <person name="Rusch D."/>
            <person name="Podicherti R."/>
            <person name="Tsui H.-C.T."/>
            <person name="Winkler M.E."/>
        </authorList>
    </citation>
    <scope>NUCLEOTIDE SEQUENCE</scope>
</reference>
<proteinExistence type="inferred from homology"/>
<name>A0A382BNV9_9ZZZZ</name>
<dbReference type="Pfam" id="PF01965">
    <property type="entry name" value="DJ-1_PfpI"/>
    <property type="match status" value="1"/>
</dbReference>
<dbReference type="PANTHER" id="PTHR42733:SF2">
    <property type="entry name" value="DJ-1_THIJ_PFPI FAMILY PROTEIN"/>
    <property type="match status" value="1"/>
</dbReference>
<dbReference type="InterPro" id="IPR006286">
    <property type="entry name" value="C56_PfpI-like"/>
</dbReference>
<sequence length="103" mass="11661">MARRKKILIVTDDSGESYEILYAKHRFEEAGWTAHIGASKKKRLHGVIHDFEPGWNTYIERPGYLIEADIALGQAKATSYAAILLIGGRAPEFLRHNDKLLKL</sequence>
<dbReference type="InterPro" id="IPR002818">
    <property type="entry name" value="DJ-1/PfpI"/>
</dbReference>
<feature type="non-terminal residue" evidence="3">
    <location>
        <position position="103"/>
    </location>
</feature>
<feature type="domain" description="DJ-1/PfpI" evidence="2">
    <location>
        <begin position="5"/>
        <end position="102"/>
    </location>
</feature>
<evidence type="ECO:0000256" key="1">
    <source>
        <dbReference type="ARBA" id="ARBA00008542"/>
    </source>
</evidence>
<gene>
    <name evidence="3" type="ORF">METZ01_LOCUS168370</name>
</gene>
<evidence type="ECO:0000313" key="3">
    <source>
        <dbReference type="EMBL" id="SVB15516.1"/>
    </source>
</evidence>
<dbReference type="EMBL" id="UINC01030699">
    <property type="protein sequence ID" value="SVB15516.1"/>
    <property type="molecule type" value="Genomic_DNA"/>
</dbReference>
<accession>A0A382BNV9</accession>
<evidence type="ECO:0000259" key="2">
    <source>
        <dbReference type="Pfam" id="PF01965"/>
    </source>
</evidence>
<dbReference type="AlphaFoldDB" id="A0A382BNV9"/>
<dbReference type="Gene3D" id="3.40.50.880">
    <property type="match status" value="1"/>
</dbReference>
<dbReference type="PANTHER" id="PTHR42733">
    <property type="entry name" value="DJ-1 PROTEIN"/>
    <property type="match status" value="1"/>
</dbReference>
<dbReference type="SUPFAM" id="SSF52317">
    <property type="entry name" value="Class I glutamine amidotransferase-like"/>
    <property type="match status" value="1"/>
</dbReference>
<protein>
    <recommendedName>
        <fullName evidence="2">DJ-1/PfpI domain-containing protein</fullName>
    </recommendedName>
</protein>
<dbReference type="InterPro" id="IPR029062">
    <property type="entry name" value="Class_I_gatase-like"/>
</dbReference>